<dbReference type="Pfam" id="PF21317">
    <property type="entry name" value="BetaGal_ABD_1"/>
    <property type="match status" value="1"/>
</dbReference>
<evidence type="ECO:0000256" key="5">
    <source>
        <dbReference type="RuleBase" id="RU000675"/>
    </source>
</evidence>
<dbReference type="EC" id="3.2.1.23" evidence="5"/>
<dbReference type="SUPFAM" id="SSF51445">
    <property type="entry name" value="(Trans)glycosidases"/>
    <property type="match status" value="1"/>
</dbReference>
<feature type="domain" description="Beta-galactosidase 1-like first all-beta" evidence="8">
    <location>
        <begin position="417"/>
        <end position="532"/>
    </location>
</feature>
<dbReference type="GO" id="GO:0005975">
    <property type="term" value="P:carbohydrate metabolic process"/>
    <property type="evidence" value="ECO:0007669"/>
    <property type="project" value="InterPro"/>
</dbReference>
<dbReference type="PROSITE" id="PS01182">
    <property type="entry name" value="GLYCOSYL_HYDROL_F35"/>
    <property type="match status" value="1"/>
</dbReference>
<accession>A0A9N9TPU6</accession>
<feature type="active site" description="Nucleophile" evidence="4">
    <location>
        <position position="263"/>
    </location>
</feature>
<dbReference type="InterPro" id="IPR031330">
    <property type="entry name" value="Gly_Hdrlase_35_cat"/>
</dbReference>
<reference evidence="10" key="1">
    <citation type="submission" date="2022-01" db="EMBL/GenBank/DDBJ databases">
        <authorList>
            <person name="King R."/>
        </authorList>
    </citation>
    <scope>NUCLEOTIDE SEQUENCE</scope>
</reference>
<dbReference type="FunFam" id="3.20.20.80:FF:000115">
    <property type="entry name" value="Beta-galactosidase"/>
    <property type="match status" value="1"/>
</dbReference>
<dbReference type="Proteomes" id="UP001153712">
    <property type="component" value="Chromosome 6"/>
</dbReference>
<evidence type="ECO:0000256" key="4">
    <source>
        <dbReference type="PIRSR" id="PIRSR006336-1"/>
    </source>
</evidence>
<evidence type="ECO:0000256" key="1">
    <source>
        <dbReference type="ARBA" id="ARBA00009809"/>
    </source>
</evidence>
<dbReference type="InterPro" id="IPR048912">
    <property type="entry name" value="BetaGal1-like_ABD1"/>
</dbReference>
<evidence type="ECO:0000313" key="10">
    <source>
        <dbReference type="EMBL" id="CAG9862783.1"/>
    </source>
</evidence>
<feature type="domain" description="Glycoside hydrolase 35 catalytic" evidence="7">
    <location>
        <begin position="26"/>
        <end position="355"/>
    </location>
</feature>
<evidence type="ECO:0000259" key="7">
    <source>
        <dbReference type="Pfam" id="PF01301"/>
    </source>
</evidence>
<evidence type="ECO:0000259" key="8">
    <source>
        <dbReference type="Pfam" id="PF21317"/>
    </source>
</evidence>
<keyword evidence="11" id="KW-1185">Reference proteome</keyword>
<dbReference type="InterPro" id="IPR048913">
    <property type="entry name" value="BetaGal_gal-bd"/>
</dbReference>
<keyword evidence="3 5" id="KW-0326">Glycosidase</keyword>
<dbReference type="Gene3D" id="3.20.20.80">
    <property type="entry name" value="Glycosidases"/>
    <property type="match status" value="1"/>
</dbReference>
<evidence type="ECO:0000259" key="9">
    <source>
        <dbReference type="Pfam" id="PF21467"/>
    </source>
</evidence>
<gene>
    <name evidence="10" type="ORF">PHYEVI_LOCUS9089</name>
</gene>
<dbReference type="InterPro" id="IPR026283">
    <property type="entry name" value="B-gal_1-like"/>
</dbReference>
<dbReference type="SUPFAM" id="SSF49785">
    <property type="entry name" value="Galactose-binding domain-like"/>
    <property type="match status" value="1"/>
</dbReference>
<dbReference type="PIRSF" id="PIRSF006336">
    <property type="entry name" value="B-gal"/>
    <property type="match status" value="1"/>
</dbReference>
<protein>
    <recommendedName>
        <fullName evidence="5">Beta-galactosidase</fullName>
        <ecNumber evidence="5">3.2.1.23</ecNumber>
    </recommendedName>
</protein>
<evidence type="ECO:0000256" key="3">
    <source>
        <dbReference type="ARBA" id="ARBA00023295"/>
    </source>
</evidence>
<dbReference type="AlphaFoldDB" id="A0A9N9TPU6"/>
<proteinExistence type="inferred from homology"/>
<feature type="active site" description="Proton donor" evidence="4">
    <location>
        <position position="180"/>
    </location>
</feature>
<dbReference type="InterPro" id="IPR001944">
    <property type="entry name" value="Glycoside_Hdrlase_35"/>
</dbReference>
<dbReference type="FunFam" id="2.60.120.260:FF:000049">
    <property type="entry name" value="Beta-galactosidase"/>
    <property type="match status" value="1"/>
</dbReference>
<dbReference type="OrthoDB" id="1657402at2759"/>
<dbReference type="Pfam" id="PF01301">
    <property type="entry name" value="Glyco_hydro_35"/>
    <property type="match status" value="1"/>
</dbReference>
<sequence>MALPSLYEHYTAGGITGGLSVNQPYFTLNDKNISLYGGSMHYFRVHPQYWRDRLRKMRAAGLNAVQTYVPWNLHEPQPGKYDFGKGGTDMEEFLDVEKFLKTAQEEDLFVIMRPGPFICAEFEFGGMPSWLLREPNIKFRTSDEVFMKYVTNYFMVLLSLLAPFQFTKGGPIISFQVENEYGSTGQTDPPFTPDKVYIEQLRQLFLTNNITELLFTSDSPVASGSSGSLQSLFQTANFGTGDPAPDFDKLKELQGDKPAMATEYWSGWFDHWSQDKYNGSVRAFADTLDMILAYPASVNFYMFHGGTSWGFLNGANMDSLSPSTYYPDTTSYDYDAPLTESGDYHKKYQVVKQRLEDHDPVKTRRPQMPELKKRVAYDSIKVKRYINYEKMVDKTDLDAVQNDKILPMEMLPINNNTGQQFGYIIYRKTDVTLPKGSKLTVTGYVYDTINVYVNGKRITNNVNDLDNFGYWRQQNGSITFTTTYNNAVLDLIVCNMGRNNFGSLDQFYQFKGLKNPVLLDDKELTDWHIIPMEFKRNWIENLSNWDEFDNATKSGAGLYEADLIINDNGDDIADTYVDMSKWKKGIVMVNGFVLGRYWTIGPQQSLYLPGPLLKVGVNKIVIFEEFSGENQVDFLTDPIYFNNSRKPRSGRHLSVVLT</sequence>
<dbReference type="InterPro" id="IPR019801">
    <property type="entry name" value="Glyco_hydro_35_CS"/>
</dbReference>
<evidence type="ECO:0000313" key="11">
    <source>
        <dbReference type="Proteomes" id="UP001153712"/>
    </source>
</evidence>
<dbReference type="EMBL" id="OU900099">
    <property type="protein sequence ID" value="CAG9862783.1"/>
    <property type="molecule type" value="Genomic_DNA"/>
</dbReference>
<feature type="domain" description="Beta-galactosidase galactose-binding" evidence="9">
    <location>
        <begin position="558"/>
        <end position="618"/>
    </location>
</feature>
<dbReference type="InterPro" id="IPR017853">
    <property type="entry name" value="GH"/>
</dbReference>
<dbReference type="PRINTS" id="PR00742">
    <property type="entry name" value="GLHYDRLASE35"/>
</dbReference>
<evidence type="ECO:0000256" key="2">
    <source>
        <dbReference type="ARBA" id="ARBA00022801"/>
    </source>
</evidence>
<keyword evidence="2 5" id="KW-0378">Hydrolase</keyword>
<dbReference type="Gene3D" id="2.60.120.260">
    <property type="entry name" value="Galactose-binding domain-like"/>
    <property type="match status" value="2"/>
</dbReference>
<dbReference type="GO" id="GO:0004565">
    <property type="term" value="F:beta-galactosidase activity"/>
    <property type="evidence" value="ECO:0007669"/>
    <property type="project" value="UniProtKB-EC"/>
</dbReference>
<comment type="catalytic activity">
    <reaction evidence="5">
        <text>Hydrolysis of terminal non-reducing beta-D-galactose residues in beta-D-galactosides.</text>
        <dbReference type="EC" id="3.2.1.23"/>
    </reaction>
</comment>
<organism evidence="10 11">
    <name type="scientific">Phyllotreta striolata</name>
    <name type="common">Striped flea beetle</name>
    <name type="synonym">Crioceris striolata</name>
    <dbReference type="NCBI Taxonomy" id="444603"/>
    <lineage>
        <taxon>Eukaryota</taxon>
        <taxon>Metazoa</taxon>
        <taxon>Ecdysozoa</taxon>
        <taxon>Arthropoda</taxon>
        <taxon>Hexapoda</taxon>
        <taxon>Insecta</taxon>
        <taxon>Pterygota</taxon>
        <taxon>Neoptera</taxon>
        <taxon>Endopterygota</taxon>
        <taxon>Coleoptera</taxon>
        <taxon>Polyphaga</taxon>
        <taxon>Cucujiformia</taxon>
        <taxon>Chrysomeloidea</taxon>
        <taxon>Chrysomelidae</taxon>
        <taxon>Galerucinae</taxon>
        <taxon>Alticini</taxon>
        <taxon>Phyllotreta</taxon>
    </lineage>
</organism>
<evidence type="ECO:0000256" key="6">
    <source>
        <dbReference type="RuleBase" id="RU003679"/>
    </source>
</evidence>
<comment type="similarity">
    <text evidence="1 6">Belongs to the glycosyl hydrolase 35 family.</text>
</comment>
<dbReference type="PANTHER" id="PTHR23421">
    <property type="entry name" value="BETA-GALACTOSIDASE RELATED"/>
    <property type="match status" value="1"/>
</dbReference>
<name>A0A9N9TPU6_PHYSR</name>
<dbReference type="Pfam" id="PF21467">
    <property type="entry name" value="BetaGal_gal-bd"/>
    <property type="match status" value="1"/>
</dbReference>
<dbReference type="InterPro" id="IPR008979">
    <property type="entry name" value="Galactose-bd-like_sf"/>
</dbReference>